<keyword evidence="2" id="KW-1185">Reference proteome</keyword>
<organism evidence="1 2">
    <name type="scientific">Neosynechococcus sphagnicola sy1</name>
    <dbReference type="NCBI Taxonomy" id="1497020"/>
    <lineage>
        <taxon>Bacteria</taxon>
        <taxon>Bacillati</taxon>
        <taxon>Cyanobacteriota</taxon>
        <taxon>Cyanophyceae</taxon>
        <taxon>Neosynechococcales</taxon>
        <taxon>Neosynechococcaceae</taxon>
        <taxon>Neosynechococcus</taxon>
    </lineage>
</organism>
<gene>
    <name evidence="1" type="ORF">DO97_17490</name>
</gene>
<proteinExistence type="predicted"/>
<evidence type="ECO:0000313" key="2">
    <source>
        <dbReference type="Proteomes" id="UP000030170"/>
    </source>
</evidence>
<comment type="caution">
    <text evidence="1">The sequence shown here is derived from an EMBL/GenBank/DDBJ whole genome shotgun (WGS) entry which is preliminary data.</text>
</comment>
<dbReference type="EMBL" id="JJML01000064">
    <property type="protein sequence ID" value="KGF71560.1"/>
    <property type="molecule type" value="Genomic_DNA"/>
</dbReference>
<evidence type="ECO:0000313" key="1">
    <source>
        <dbReference type="EMBL" id="KGF71560.1"/>
    </source>
</evidence>
<name>A0A098TG87_9CYAN</name>
<sequence>MGLVVGQGLEAVVTAAVTGGLPLVEGRDRWGLAVRGKGLANCQGLHPGWLPGVQSQHSRQHSHLVGYFPVV</sequence>
<protein>
    <submittedName>
        <fullName evidence="1">Uncharacterized protein</fullName>
    </submittedName>
</protein>
<accession>A0A098TG87</accession>
<dbReference type="AlphaFoldDB" id="A0A098TG87"/>
<reference evidence="1 2" key="1">
    <citation type="journal article" date="2014" name="Mol. Ecol.">
        <title>Evolution of Synechococcus.</title>
        <authorList>
            <person name="Dvorak P."/>
            <person name="Casamatta D."/>
            <person name="Hasler P."/>
            <person name="Poulickova A."/>
            <person name="Ondrej V."/>
            <person name="Sanges R."/>
        </authorList>
    </citation>
    <scope>NUCLEOTIDE SEQUENCE [LARGE SCALE GENOMIC DNA]</scope>
    <source>
        <strain evidence="1 2">CAUP A 1101</strain>
    </source>
</reference>
<dbReference type="Proteomes" id="UP000030170">
    <property type="component" value="Unassembled WGS sequence"/>
</dbReference>